<dbReference type="InterPro" id="IPR043128">
    <property type="entry name" value="Rev_trsase/Diguanyl_cyclase"/>
</dbReference>
<keyword evidence="3" id="KW-0472">Membrane</keyword>
<keyword evidence="3" id="KW-0812">Transmembrane</keyword>
<feature type="transmembrane region" description="Helical" evidence="3">
    <location>
        <begin position="12"/>
        <end position="30"/>
    </location>
</feature>
<dbReference type="Pfam" id="PF00990">
    <property type="entry name" value="GGDEF"/>
    <property type="match status" value="1"/>
</dbReference>
<comment type="caution">
    <text evidence="5">The sequence shown here is derived from an EMBL/GenBank/DDBJ whole genome shotgun (WGS) entry which is preliminary data.</text>
</comment>
<dbReference type="PROSITE" id="PS50887">
    <property type="entry name" value="GGDEF"/>
    <property type="match status" value="1"/>
</dbReference>
<dbReference type="GO" id="GO:0052621">
    <property type="term" value="F:diguanylate cyclase activity"/>
    <property type="evidence" value="ECO:0007669"/>
    <property type="project" value="UniProtKB-EC"/>
</dbReference>
<dbReference type="EMBL" id="QFWV02000004">
    <property type="protein sequence ID" value="RKF07419.1"/>
    <property type="molecule type" value="Genomic_DNA"/>
</dbReference>
<evidence type="ECO:0000256" key="3">
    <source>
        <dbReference type="SAM" id="Phobius"/>
    </source>
</evidence>
<dbReference type="Gene3D" id="3.30.70.270">
    <property type="match status" value="1"/>
</dbReference>
<dbReference type="AlphaFoldDB" id="A0A3A8AEE4"/>
<dbReference type="PANTHER" id="PTHR45138">
    <property type="entry name" value="REGULATORY COMPONENTS OF SENSORY TRANSDUCTION SYSTEM"/>
    <property type="match status" value="1"/>
</dbReference>
<dbReference type="GO" id="GO:0005886">
    <property type="term" value="C:plasma membrane"/>
    <property type="evidence" value="ECO:0007669"/>
    <property type="project" value="TreeGrafter"/>
</dbReference>
<keyword evidence="6" id="KW-1185">Reference proteome</keyword>
<dbReference type="EC" id="2.7.7.65" evidence="1"/>
<evidence type="ECO:0000313" key="6">
    <source>
        <dbReference type="Proteomes" id="UP000246132"/>
    </source>
</evidence>
<feature type="domain" description="GGDEF" evidence="4">
    <location>
        <begin position="249"/>
        <end position="380"/>
    </location>
</feature>
<sequence>MTLGIGDIVATAGVLLGLNYVALFIAAYLFDRSARHLLWYLAGAGAFIGSSAAYVMTEIAPFHGLFFILDDVLVCTGFLLVSKGICTHARLPLPGRIFALTAIIGAFVIAVLAPLGELSLMRLATVSLFQVALPVMVVVRLYRLPAISSRTRFLATMLCAVILSVLIRPLVAAWAVSHGTLSPAEQAELYGTYAATPFAATLFAFAGTIFFLAMSDLAATYRQASMTDSLTGLLNRRGFLDEGNRLAARPAALIMLDIDHFKTINDTHGHDQGDRVIAGVGSVIAVAAPRPHLCGRLGGEEFAILVTRTELPVATALAQAIRVSIETELRDIMPDDRPVTASLGVAAIGDDGIAGALIAADHALYDSKEAGRNRVTVAGAEHVHGHASRRGGRRSA</sequence>
<dbReference type="OrthoDB" id="9812260at2"/>
<reference evidence="5 6" key="1">
    <citation type="journal article" date="2018" name="Int. J. Syst. Bacteriol.">
        <title>Oceaniradius stylonemae gen. nov., sp. nov., isolated from a red alga, Stylonema cornu-cervi.</title>
        <authorList>
            <person name="Jeong S."/>
        </authorList>
    </citation>
    <scope>NUCLEOTIDE SEQUENCE [LARGE SCALE GENOMIC DNA]</scope>
    <source>
        <strain evidence="5 6">StC1</strain>
    </source>
</reference>
<evidence type="ECO:0000259" key="4">
    <source>
        <dbReference type="PROSITE" id="PS50887"/>
    </source>
</evidence>
<feature type="transmembrane region" description="Helical" evidence="3">
    <location>
        <begin position="37"/>
        <end position="56"/>
    </location>
</feature>
<feature type="transmembrane region" description="Helical" evidence="3">
    <location>
        <begin position="121"/>
        <end position="142"/>
    </location>
</feature>
<dbReference type="InterPro" id="IPR000160">
    <property type="entry name" value="GGDEF_dom"/>
</dbReference>
<dbReference type="NCBIfam" id="TIGR00254">
    <property type="entry name" value="GGDEF"/>
    <property type="match status" value="1"/>
</dbReference>
<organism evidence="5 6">
    <name type="scientific">Oceaniradius stylonematis</name>
    <dbReference type="NCBI Taxonomy" id="2184161"/>
    <lineage>
        <taxon>Bacteria</taxon>
        <taxon>Pseudomonadati</taxon>
        <taxon>Pseudomonadota</taxon>
        <taxon>Alphaproteobacteria</taxon>
        <taxon>Hyphomicrobiales</taxon>
        <taxon>Ahrensiaceae</taxon>
        <taxon>Oceaniradius</taxon>
    </lineage>
</organism>
<feature type="transmembrane region" description="Helical" evidence="3">
    <location>
        <begin position="189"/>
        <end position="213"/>
    </location>
</feature>
<feature type="transmembrane region" description="Helical" evidence="3">
    <location>
        <begin position="93"/>
        <end position="115"/>
    </location>
</feature>
<protein>
    <recommendedName>
        <fullName evidence="1">diguanylate cyclase</fullName>
        <ecNumber evidence="1">2.7.7.65</ecNumber>
    </recommendedName>
</protein>
<gene>
    <name evidence="5" type="ORF">DEM25_006340</name>
</gene>
<dbReference type="InterPro" id="IPR050469">
    <property type="entry name" value="Diguanylate_Cyclase"/>
</dbReference>
<accession>A0A3A8AEE4</accession>
<name>A0A3A8AEE4_9HYPH</name>
<evidence type="ECO:0000256" key="2">
    <source>
        <dbReference type="ARBA" id="ARBA00034247"/>
    </source>
</evidence>
<feature type="transmembrane region" description="Helical" evidence="3">
    <location>
        <begin position="154"/>
        <end position="177"/>
    </location>
</feature>
<dbReference type="PANTHER" id="PTHR45138:SF9">
    <property type="entry name" value="DIGUANYLATE CYCLASE DGCM-RELATED"/>
    <property type="match status" value="1"/>
</dbReference>
<comment type="catalytic activity">
    <reaction evidence="2">
        <text>2 GTP = 3',3'-c-di-GMP + 2 diphosphate</text>
        <dbReference type="Rhea" id="RHEA:24898"/>
        <dbReference type="ChEBI" id="CHEBI:33019"/>
        <dbReference type="ChEBI" id="CHEBI:37565"/>
        <dbReference type="ChEBI" id="CHEBI:58805"/>
        <dbReference type="EC" id="2.7.7.65"/>
    </reaction>
</comment>
<dbReference type="SMART" id="SM00267">
    <property type="entry name" value="GGDEF"/>
    <property type="match status" value="1"/>
</dbReference>
<evidence type="ECO:0000313" key="5">
    <source>
        <dbReference type="EMBL" id="RKF07419.1"/>
    </source>
</evidence>
<feature type="transmembrane region" description="Helical" evidence="3">
    <location>
        <begin position="62"/>
        <end position="81"/>
    </location>
</feature>
<dbReference type="GO" id="GO:1902201">
    <property type="term" value="P:negative regulation of bacterial-type flagellum-dependent cell motility"/>
    <property type="evidence" value="ECO:0007669"/>
    <property type="project" value="TreeGrafter"/>
</dbReference>
<dbReference type="RefSeq" id="WP_109768868.1">
    <property type="nucleotide sequence ID" value="NZ_QFWV02000004.1"/>
</dbReference>
<dbReference type="CDD" id="cd01949">
    <property type="entry name" value="GGDEF"/>
    <property type="match status" value="1"/>
</dbReference>
<proteinExistence type="predicted"/>
<dbReference type="GO" id="GO:0043709">
    <property type="term" value="P:cell adhesion involved in single-species biofilm formation"/>
    <property type="evidence" value="ECO:0007669"/>
    <property type="project" value="TreeGrafter"/>
</dbReference>
<evidence type="ECO:0000256" key="1">
    <source>
        <dbReference type="ARBA" id="ARBA00012528"/>
    </source>
</evidence>
<dbReference type="SUPFAM" id="SSF55073">
    <property type="entry name" value="Nucleotide cyclase"/>
    <property type="match status" value="1"/>
</dbReference>
<dbReference type="Proteomes" id="UP000246132">
    <property type="component" value="Unassembled WGS sequence"/>
</dbReference>
<keyword evidence="3" id="KW-1133">Transmembrane helix</keyword>
<dbReference type="InterPro" id="IPR029787">
    <property type="entry name" value="Nucleotide_cyclase"/>
</dbReference>